<protein>
    <submittedName>
        <fullName evidence="1">Uncharacterized protein</fullName>
    </submittedName>
</protein>
<sequence>MKQPSSIKKASLPYVLLKVTVLCLSCIKLLPASIITVVPPEPSILTATLLTQHGHFFDAILINENNELIVLYAKAFGTSQHLSLYRNIDSDSPSKTYTVNLSENLGIVKHGSIPGSGRVLTMRSSALPNSDCLFFYFFQGEDSSIYQWSYNTKKTNNHWQLGFDHSVRDLIHTKENLLVTAASEQLKFFNLNNPDPLPISTTFKINENEIDPGVKKFIVLPNGKIASLHSHRYHFSLKENDNQPKSYSTVHIWRKPGKLTNKSVVPEETLSTERSIQADGFISNLIPSDSSWFITTHNPPFGPGSVQMHRWDGSGEKISFFHEEEHHLTEALSEPRVIALNTSVVAATAFDTELHDDQYYGENDRLLYLWSVTDPRSPDIIKGIGNKKITDLLRLDDQHIAIVDEAGIITVIHYQTPGAARITRRFTLGHNAVADKLLSSRNQSIIVVAENGIYRIPKKQWEKQSQ</sequence>
<evidence type="ECO:0000313" key="1">
    <source>
        <dbReference type="EMBL" id="PJE78730.1"/>
    </source>
</evidence>
<reference evidence="1" key="1">
    <citation type="journal article" date="2017" name="Appl. Environ. Microbiol.">
        <title>Molecular characterization of an Endozoicomonas-like organism causing infection in king scallop Pecten maximus L.</title>
        <authorList>
            <person name="Cano I."/>
            <person name="van Aerle R."/>
            <person name="Ross S."/>
            <person name="Verner-Jeffreys D.W."/>
            <person name="Paley R.K."/>
            <person name="Rimmer G."/>
            <person name="Ryder D."/>
            <person name="Hooper P."/>
            <person name="Stone D."/>
            <person name="Feist S.W."/>
        </authorList>
    </citation>
    <scope>NUCLEOTIDE SEQUENCE</scope>
</reference>
<name>A0A2H9T684_9ZZZZ</name>
<dbReference type="AlphaFoldDB" id="A0A2H9T684"/>
<dbReference type="EMBL" id="NSIT01000135">
    <property type="protein sequence ID" value="PJE78730.1"/>
    <property type="molecule type" value="Genomic_DNA"/>
</dbReference>
<dbReference type="InterPro" id="IPR036322">
    <property type="entry name" value="WD40_repeat_dom_sf"/>
</dbReference>
<dbReference type="SUPFAM" id="SSF50978">
    <property type="entry name" value="WD40 repeat-like"/>
    <property type="match status" value="1"/>
</dbReference>
<proteinExistence type="predicted"/>
<comment type="caution">
    <text evidence="1">The sequence shown here is derived from an EMBL/GenBank/DDBJ whole genome shotgun (WGS) entry which is preliminary data.</text>
</comment>
<gene>
    <name evidence="1" type="ORF">CI610_02324</name>
</gene>
<organism evidence="1">
    <name type="scientific">invertebrate metagenome</name>
    <dbReference type="NCBI Taxonomy" id="1711999"/>
    <lineage>
        <taxon>unclassified sequences</taxon>
        <taxon>metagenomes</taxon>
        <taxon>organismal metagenomes</taxon>
    </lineage>
</organism>
<accession>A0A2H9T684</accession>